<organism evidence="4 5">
    <name type="scientific">Coemansia spiralis</name>
    <dbReference type="NCBI Taxonomy" id="417178"/>
    <lineage>
        <taxon>Eukaryota</taxon>
        <taxon>Fungi</taxon>
        <taxon>Fungi incertae sedis</taxon>
        <taxon>Zoopagomycota</taxon>
        <taxon>Kickxellomycotina</taxon>
        <taxon>Kickxellomycetes</taxon>
        <taxon>Kickxellales</taxon>
        <taxon>Kickxellaceae</taxon>
        <taxon>Coemansia</taxon>
    </lineage>
</organism>
<feature type="signal peptide" evidence="2">
    <location>
        <begin position="1"/>
        <end position="20"/>
    </location>
</feature>
<evidence type="ECO:0000256" key="1">
    <source>
        <dbReference type="SAM" id="MobiDB-lite"/>
    </source>
</evidence>
<sequence>MIKPIVHLLLAASLLTLGAAKSSTDSSSTGSSSTDSSLTTDSSSSLGHITATHGVPVPTLPPKKSSSSQGSFRDILCQLNRDRRTRYELPVFLHKTLTKVAQSLGEKYADGKYSSSDFNQLFESQLAPLGQSVSASFKILGKYDSDDDFVDAVENSIYHAVFSRNLEAIGLYEDEGTYTIVLATGLKDKPSPVDACPSSAHQYSPPNSDDGDSSNVNGIDLPHFLCKINRERTNAKLDPFAVHTALADEAEAQAKQMVSLGHYTVDGPRKVDDSIYGQRVMIKRLYWFAGDRYHSADALIDLLMSSYADIILDPAYSVIGVAQEKGYWSVILGEMYRSVRVNNACPTSVDDITFTS</sequence>
<keyword evidence="2" id="KW-0732">Signal</keyword>
<evidence type="ECO:0000313" key="5">
    <source>
        <dbReference type="Proteomes" id="UP001151518"/>
    </source>
</evidence>
<dbReference type="Pfam" id="PF00188">
    <property type="entry name" value="CAP"/>
    <property type="match status" value="1"/>
</dbReference>
<gene>
    <name evidence="4" type="ORF">GGI25_001658</name>
</gene>
<evidence type="ECO:0000313" key="4">
    <source>
        <dbReference type="EMBL" id="KAJ2679302.1"/>
    </source>
</evidence>
<evidence type="ECO:0000259" key="3">
    <source>
        <dbReference type="Pfam" id="PF00188"/>
    </source>
</evidence>
<accession>A0A9W8GA23</accession>
<dbReference type="OrthoDB" id="5557989at2759"/>
<comment type="caution">
    <text evidence="4">The sequence shown here is derived from an EMBL/GenBank/DDBJ whole genome shotgun (WGS) entry which is preliminary data.</text>
</comment>
<feature type="chain" id="PRO_5040864302" description="SCP domain-containing protein" evidence="2">
    <location>
        <begin position="21"/>
        <end position="356"/>
    </location>
</feature>
<dbReference type="EMBL" id="JANBTW010000013">
    <property type="protein sequence ID" value="KAJ2679302.1"/>
    <property type="molecule type" value="Genomic_DNA"/>
</dbReference>
<evidence type="ECO:0000256" key="2">
    <source>
        <dbReference type="SAM" id="SignalP"/>
    </source>
</evidence>
<dbReference type="AlphaFoldDB" id="A0A9W8GA23"/>
<feature type="region of interest" description="Disordered" evidence="1">
    <location>
        <begin position="190"/>
        <end position="214"/>
    </location>
</feature>
<reference evidence="4" key="1">
    <citation type="submission" date="2022-07" db="EMBL/GenBank/DDBJ databases">
        <title>Phylogenomic reconstructions and comparative analyses of Kickxellomycotina fungi.</title>
        <authorList>
            <person name="Reynolds N.K."/>
            <person name="Stajich J.E."/>
            <person name="Barry K."/>
            <person name="Grigoriev I.V."/>
            <person name="Crous P."/>
            <person name="Smith M.E."/>
        </authorList>
    </citation>
    <scope>NUCLEOTIDE SEQUENCE</scope>
    <source>
        <strain evidence="4">NRRL 3115</strain>
    </source>
</reference>
<name>A0A9W8GA23_9FUNG</name>
<dbReference type="Gene3D" id="3.40.33.10">
    <property type="entry name" value="CAP"/>
    <property type="match status" value="1"/>
</dbReference>
<protein>
    <recommendedName>
        <fullName evidence="3">SCP domain-containing protein</fullName>
    </recommendedName>
</protein>
<dbReference type="SUPFAM" id="SSF55797">
    <property type="entry name" value="PR-1-like"/>
    <property type="match status" value="1"/>
</dbReference>
<feature type="region of interest" description="Disordered" evidence="1">
    <location>
        <begin position="21"/>
        <end position="70"/>
    </location>
</feature>
<feature type="domain" description="SCP" evidence="3">
    <location>
        <begin position="227"/>
        <end position="323"/>
    </location>
</feature>
<proteinExistence type="predicted"/>
<dbReference type="InterPro" id="IPR014044">
    <property type="entry name" value="CAP_dom"/>
</dbReference>
<feature type="compositionally biased region" description="Low complexity" evidence="1">
    <location>
        <begin position="204"/>
        <end position="214"/>
    </location>
</feature>
<dbReference type="Proteomes" id="UP001151518">
    <property type="component" value="Unassembled WGS sequence"/>
</dbReference>
<feature type="compositionally biased region" description="Low complexity" evidence="1">
    <location>
        <begin position="21"/>
        <end position="47"/>
    </location>
</feature>
<dbReference type="InterPro" id="IPR035940">
    <property type="entry name" value="CAP_sf"/>
</dbReference>